<proteinExistence type="predicted"/>
<reference evidence="1 2" key="1">
    <citation type="submission" date="2009-04" db="EMBL/GenBank/DDBJ databases">
        <authorList>
            <person name="Sebastian Y."/>
            <person name="Madupu R."/>
            <person name="Durkin A.S."/>
            <person name="Torralba M."/>
            <person name="Methe B."/>
            <person name="Sutton G.G."/>
            <person name="Strausberg R.L."/>
            <person name="Nelson K.E."/>
        </authorList>
    </citation>
    <scope>NUCLEOTIDE SEQUENCE [LARGE SCALE GENOMIC DNA]</scope>
    <source>
        <strain evidence="1 2">60-3</strain>
    </source>
</reference>
<evidence type="ECO:0000313" key="1">
    <source>
        <dbReference type="EMBL" id="EEK16370.1"/>
    </source>
</evidence>
<dbReference type="Proteomes" id="UP000003303">
    <property type="component" value="Unassembled WGS sequence"/>
</dbReference>
<name>C2MCZ7_9PORP</name>
<protein>
    <submittedName>
        <fullName evidence="1">Uncharacterized protein</fullName>
    </submittedName>
</protein>
<organism evidence="1 2">
    <name type="scientific">Porphyromonas uenonis 60-3</name>
    <dbReference type="NCBI Taxonomy" id="596327"/>
    <lineage>
        <taxon>Bacteria</taxon>
        <taxon>Pseudomonadati</taxon>
        <taxon>Bacteroidota</taxon>
        <taxon>Bacteroidia</taxon>
        <taxon>Bacteroidales</taxon>
        <taxon>Porphyromonadaceae</taxon>
        <taxon>Porphyromonas</taxon>
    </lineage>
</organism>
<dbReference type="EMBL" id="ACLR01000182">
    <property type="protein sequence ID" value="EEK16370.1"/>
    <property type="molecule type" value="Genomic_DNA"/>
</dbReference>
<keyword evidence="2" id="KW-1185">Reference proteome</keyword>
<comment type="caution">
    <text evidence="1">The sequence shown here is derived from an EMBL/GenBank/DDBJ whole genome shotgun (WGS) entry which is preliminary data.</text>
</comment>
<gene>
    <name evidence="1" type="ORF">PORUE0001_0318</name>
</gene>
<accession>C2MCZ7</accession>
<evidence type="ECO:0000313" key="2">
    <source>
        <dbReference type="Proteomes" id="UP000003303"/>
    </source>
</evidence>
<sequence length="37" mass="4331">MPMSLSYRQAWLLGYRVVMCQPRLVATPTKPSRHAER</sequence>
<dbReference type="AlphaFoldDB" id="C2MCZ7"/>